<dbReference type="CDD" id="cd05152">
    <property type="entry name" value="MPH2"/>
    <property type="match status" value="1"/>
</dbReference>
<keyword evidence="3" id="KW-1185">Reference proteome</keyword>
<evidence type="ECO:0000259" key="1">
    <source>
        <dbReference type="Pfam" id="PF01636"/>
    </source>
</evidence>
<dbReference type="InterPro" id="IPR002575">
    <property type="entry name" value="Aminoglycoside_PTrfase"/>
</dbReference>
<dbReference type="STRING" id="930146.SAMN05192533_101118"/>
<sequence length="301" mass="34285">MRLSNEQVIKLAEEHGLVLNKSSLERNESGLDYLVVMCTDMNGENWVLRIPRREDVIDTSAKEKKNLDFVGGTKFPIQIPKWEIYTDELIAYKLLNGVPAGTIDPDDNEYIWEINDQNVPDAFHTTLGEAMVALHRLSPTEANQAGIAFFLPEDLKNSMKTRMDKVKIEFGVNEDLWNRWQSWLENDQLWPQETAFIHGDLHPGHILIGENAQVSGFIDWTEARFDDPAHDFVAHLVAFGEDALKELIESYKKAGGYVWPLMFEHIHELAAAYPMVIAEYAIKSGSEEFEAMAKYMLGVAE</sequence>
<gene>
    <name evidence="2" type="ORF">SAMN05192533_101118</name>
</gene>
<dbReference type="InterPro" id="IPR011009">
    <property type="entry name" value="Kinase-like_dom_sf"/>
</dbReference>
<accession>A0A1H7VTR5</accession>
<feature type="domain" description="Aminoglycoside phosphotransferase" evidence="1">
    <location>
        <begin position="24"/>
        <end position="260"/>
    </location>
</feature>
<dbReference type="PANTHER" id="PTHR21310:SF15">
    <property type="entry name" value="AMINOGLYCOSIDE PHOSPHOTRANSFERASE DOMAIN-CONTAINING PROTEIN"/>
    <property type="match status" value="1"/>
</dbReference>
<evidence type="ECO:0000313" key="2">
    <source>
        <dbReference type="EMBL" id="SEM12732.1"/>
    </source>
</evidence>
<dbReference type="Proteomes" id="UP000198553">
    <property type="component" value="Unassembled WGS sequence"/>
</dbReference>
<protein>
    <submittedName>
        <fullName evidence="2">Macrolide phosphotransferase</fullName>
    </submittedName>
</protein>
<dbReference type="GO" id="GO:0016740">
    <property type="term" value="F:transferase activity"/>
    <property type="evidence" value="ECO:0007669"/>
    <property type="project" value="UniProtKB-KW"/>
</dbReference>
<dbReference type="AlphaFoldDB" id="A0A1H7VTR5"/>
<dbReference type="RefSeq" id="WP_090740145.1">
    <property type="nucleotide sequence ID" value="NZ_FOBW01000001.1"/>
</dbReference>
<dbReference type="EMBL" id="FOBW01000001">
    <property type="protein sequence ID" value="SEM12732.1"/>
    <property type="molecule type" value="Genomic_DNA"/>
</dbReference>
<evidence type="ECO:0000313" key="3">
    <source>
        <dbReference type="Proteomes" id="UP000198553"/>
    </source>
</evidence>
<reference evidence="3" key="1">
    <citation type="submission" date="2016-10" db="EMBL/GenBank/DDBJ databases">
        <authorList>
            <person name="Varghese N."/>
            <person name="Submissions S."/>
        </authorList>
    </citation>
    <scope>NUCLEOTIDE SEQUENCE [LARGE SCALE GENOMIC DNA]</scope>
    <source>
        <strain evidence="3">B48,IBRC-M 10115,DSM 25386,CECT 8001</strain>
    </source>
</reference>
<dbReference type="SUPFAM" id="SSF56112">
    <property type="entry name" value="Protein kinase-like (PK-like)"/>
    <property type="match status" value="1"/>
</dbReference>
<dbReference type="OrthoDB" id="3806873at2"/>
<name>A0A1H7VTR5_9BACI</name>
<dbReference type="Gene3D" id="3.30.200.20">
    <property type="entry name" value="Phosphorylase Kinase, domain 1"/>
    <property type="match status" value="1"/>
</dbReference>
<dbReference type="Pfam" id="PF01636">
    <property type="entry name" value="APH"/>
    <property type="match status" value="1"/>
</dbReference>
<dbReference type="PANTHER" id="PTHR21310">
    <property type="entry name" value="AMINOGLYCOSIDE PHOSPHOTRANSFERASE-RELATED-RELATED"/>
    <property type="match status" value="1"/>
</dbReference>
<proteinExistence type="predicted"/>
<dbReference type="InterPro" id="IPR051678">
    <property type="entry name" value="AGP_Transferase"/>
</dbReference>
<dbReference type="Gene3D" id="3.90.1200.10">
    <property type="match status" value="1"/>
</dbReference>
<keyword evidence="2" id="KW-0808">Transferase</keyword>
<organism evidence="2 3">
    <name type="scientific">Mesobacillus persicus</name>
    <dbReference type="NCBI Taxonomy" id="930146"/>
    <lineage>
        <taxon>Bacteria</taxon>
        <taxon>Bacillati</taxon>
        <taxon>Bacillota</taxon>
        <taxon>Bacilli</taxon>
        <taxon>Bacillales</taxon>
        <taxon>Bacillaceae</taxon>
        <taxon>Mesobacillus</taxon>
    </lineage>
</organism>